<dbReference type="Pfam" id="PF00202">
    <property type="entry name" value="Aminotran_3"/>
    <property type="match status" value="1"/>
</dbReference>
<dbReference type="SUPFAM" id="SSF53383">
    <property type="entry name" value="PLP-dependent transferases"/>
    <property type="match status" value="1"/>
</dbReference>
<gene>
    <name evidence="2" type="ORF">B9Q12_01830</name>
</gene>
<evidence type="ECO:0000256" key="1">
    <source>
        <dbReference type="ARBA" id="ARBA00008954"/>
    </source>
</evidence>
<name>A0A2R6C1R2_9ARCH</name>
<dbReference type="PANTHER" id="PTHR45688">
    <property type="match status" value="1"/>
</dbReference>
<dbReference type="GO" id="GO:0030170">
    <property type="term" value="F:pyridoxal phosphate binding"/>
    <property type="evidence" value="ECO:0007669"/>
    <property type="project" value="InterPro"/>
</dbReference>
<dbReference type="GO" id="GO:0008483">
    <property type="term" value="F:transaminase activity"/>
    <property type="evidence" value="ECO:0007669"/>
    <property type="project" value="InterPro"/>
</dbReference>
<comment type="caution">
    <text evidence="2">The sequence shown here is derived from an EMBL/GenBank/DDBJ whole genome shotgun (WGS) entry which is preliminary data.</text>
</comment>
<dbReference type="InterPro" id="IPR015422">
    <property type="entry name" value="PyrdxlP-dep_Trfase_small"/>
</dbReference>
<comment type="similarity">
    <text evidence="1">Belongs to the class-III pyridoxal-phosphate-dependent aminotransferase family.</text>
</comment>
<dbReference type="AlphaFoldDB" id="A0A2R6C1R2"/>
<organism evidence="2 3">
    <name type="scientific">Candidatus Marsarchaeota G2 archaeon ECH_B_SAG-G06</name>
    <dbReference type="NCBI Taxonomy" id="1978166"/>
    <lineage>
        <taxon>Archaea</taxon>
        <taxon>Candidatus Marsarchaeota</taxon>
        <taxon>Candidatus Marsarchaeota group 2</taxon>
    </lineage>
</organism>
<dbReference type="PANTHER" id="PTHR45688:SF13">
    <property type="entry name" value="ALANINE--GLYOXYLATE AMINOTRANSFERASE 2-LIKE"/>
    <property type="match status" value="1"/>
</dbReference>
<dbReference type="InterPro" id="IPR015424">
    <property type="entry name" value="PyrdxlP-dep_Trfase"/>
</dbReference>
<accession>A0A2R6C1R2</accession>
<evidence type="ECO:0000313" key="2">
    <source>
        <dbReference type="EMBL" id="PSO04797.1"/>
    </source>
</evidence>
<sequence>MAIPEIGEVRGKGYMIGVELVKDQNKTPAPELASALRSEMFQRGVLMHTCGHYSNVMRFMAPLTIEQDLLDNGLRIFEQSLRRVTRKL</sequence>
<dbReference type="EMBL" id="NEXN01000029">
    <property type="protein sequence ID" value="PSO04797.1"/>
    <property type="molecule type" value="Genomic_DNA"/>
</dbReference>
<evidence type="ECO:0000313" key="3">
    <source>
        <dbReference type="Proteomes" id="UP000240582"/>
    </source>
</evidence>
<reference evidence="2 3" key="1">
    <citation type="submission" date="2017-04" db="EMBL/GenBank/DDBJ databases">
        <title>Novel microbial lineages endemic to geothermal iron-oxide mats fill important gaps in the evolutionary history of Archaea.</title>
        <authorList>
            <person name="Jay Z.J."/>
            <person name="Beam J.P."/>
            <person name="Dlakic M."/>
            <person name="Rusch D.B."/>
            <person name="Kozubal M.A."/>
            <person name="Inskeep W.P."/>
        </authorList>
    </citation>
    <scope>NUCLEOTIDE SEQUENCE [LARGE SCALE GENOMIC DNA]</scope>
    <source>
        <strain evidence="2">ECH_B_SAG-G06</strain>
    </source>
</reference>
<protein>
    <submittedName>
        <fullName evidence="2">Uncharacterized protein</fullName>
    </submittedName>
</protein>
<dbReference type="Proteomes" id="UP000240582">
    <property type="component" value="Unassembled WGS sequence"/>
</dbReference>
<dbReference type="Gene3D" id="3.90.1150.10">
    <property type="entry name" value="Aspartate Aminotransferase, domain 1"/>
    <property type="match status" value="1"/>
</dbReference>
<dbReference type="InterPro" id="IPR005814">
    <property type="entry name" value="Aminotrans_3"/>
</dbReference>
<proteinExistence type="inferred from homology"/>